<evidence type="ECO:0000313" key="1">
    <source>
        <dbReference type="EMBL" id="GAV03306.1"/>
    </source>
</evidence>
<dbReference type="EMBL" id="BDGG01000009">
    <property type="protein sequence ID" value="GAV03306.1"/>
    <property type="molecule type" value="Genomic_DNA"/>
</dbReference>
<evidence type="ECO:0000313" key="2">
    <source>
        <dbReference type="Proteomes" id="UP000186922"/>
    </source>
</evidence>
<proteinExistence type="predicted"/>
<name>A0A1D1VR43_RAMVA</name>
<keyword evidence="2" id="KW-1185">Reference proteome</keyword>
<dbReference type="AlphaFoldDB" id="A0A1D1VR43"/>
<reference evidence="1 2" key="1">
    <citation type="journal article" date="2016" name="Nat. Commun.">
        <title>Extremotolerant tardigrade genome and improved radiotolerance of human cultured cells by tardigrade-unique protein.</title>
        <authorList>
            <person name="Hashimoto T."/>
            <person name="Horikawa D.D."/>
            <person name="Saito Y."/>
            <person name="Kuwahara H."/>
            <person name="Kozuka-Hata H."/>
            <person name="Shin-I T."/>
            <person name="Minakuchi Y."/>
            <person name="Ohishi K."/>
            <person name="Motoyama A."/>
            <person name="Aizu T."/>
            <person name="Enomoto A."/>
            <person name="Kondo K."/>
            <person name="Tanaka S."/>
            <person name="Hara Y."/>
            <person name="Koshikawa S."/>
            <person name="Sagara H."/>
            <person name="Miura T."/>
            <person name="Yokobori S."/>
            <person name="Miyagawa K."/>
            <person name="Suzuki Y."/>
            <person name="Kubo T."/>
            <person name="Oyama M."/>
            <person name="Kohara Y."/>
            <person name="Fujiyama A."/>
            <person name="Arakawa K."/>
            <person name="Katayama T."/>
            <person name="Toyoda A."/>
            <person name="Kunieda T."/>
        </authorList>
    </citation>
    <scope>NUCLEOTIDE SEQUENCE [LARGE SCALE GENOMIC DNA]</scope>
    <source>
        <strain evidence="1 2">YOKOZUNA-1</strain>
    </source>
</reference>
<organism evidence="1 2">
    <name type="scientific">Ramazzottius varieornatus</name>
    <name type="common">Water bear</name>
    <name type="synonym">Tardigrade</name>
    <dbReference type="NCBI Taxonomy" id="947166"/>
    <lineage>
        <taxon>Eukaryota</taxon>
        <taxon>Metazoa</taxon>
        <taxon>Ecdysozoa</taxon>
        <taxon>Tardigrada</taxon>
        <taxon>Eutardigrada</taxon>
        <taxon>Parachela</taxon>
        <taxon>Hypsibioidea</taxon>
        <taxon>Ramazzottiidae</taxon>
        <taxon>Ramazzottius</taxon>
    </lineage>
</organism>
<protein>
    <submittedName>
        <fullName evidence="1">Uncharacterized protein</fullName>
    </submittedName>
</protein>
<gene>
    <name evidence="1" type="primary">RvY_13750-1</name>
    <name evidence="1" type="synonym">RvY_13750.1</name>
    <name evidence="1" type="ORF">RvY_13750</name>
</gene>
<comment type="caution">
    <text evidence="1">The sequence shown here is derived from an EMBL/GenBank/DDBJ whole genome shotgun (WGS) entry which is preliminary data.</text>
</comment>
<dbReference type="Proteomes" id="UP000186922">
    <property type="component" value="Unassembled WGS sequence"/>
</dbReference>
<sequence length="146" mass="15800">MREKPAAVDTSGTVILTSRFGLVVQFSQPKSVYLDRTSKVLSAKVCLIPVAAPSSHYSAESDSPVLAETGQTEPLSGFHQRTDVGHLCFRFLFIPGSATSVCDLRDARPCFERNSKSPTDTRSSNLKTGPSLFCWKSGIPSNHIPA</sequence>
<accession>A0A1D1VR43</accession>